<protein>
    <recommendedName>
        <fullName evidence="1">DUF4440 domain-containing protein</fullName>
    </recommendedName>
</protein>
<dbReference type="Gene3D" id="3.10.450.50">
    <property type="match status" value="1"/>
</dbReference>
<feature type="domain" description="DUF4440" evidence="1">
    <location>
        <begin position="18"/>
        <end position="126"/>
    </location>
</feature>
<evidence type="ECO:0000313" key="4">
    <source>
        <dbReference type="Proteomes" id="UP001190002"/>
    </source>
</evidence>
<comment type="caution">
    <text evidence="2">The sequence shown here is derived from an EMBL/GenBank/DDBJ whole genome shotgun (WGS) entry which is preliminary data.</text>
</comment>
<dbReference type="Pfam" id="PF14534">
    <property type="entry name" value="DUF4440"/>
    <property type="match status" value="1"/>
</dbReference>
<dbReference type="Proteomes" id="UP001190452">
    <property type="component" value="Unassembled WGS sequence"/>
</dbReference>
<dbReference type="InterPro" id="IPR032710">
    <property type="entry name" value="NTF2-like_dom_sf"/>
</dbReference>
<evidence type="ECO:0000313" key="3">
    <source>
        <dbReference type="EMBL" id="CAJ0899542.1"/>
    </source>
</evidence>
<dbReference type="EMBL" id="CAUDKV010000038">
    <property type="protein sequence ID" value="CAJ0899542.1"/>
    <property type="molecule type" value="Genomic_DNA"/>
</dbReference>
<dbReference type="AlphaFoldDB" id="A0AAD2ENI0"/>
<dbReference type="NCBIfam" id="TIGR02246">
    <property type="entry name" value="SgcJ/EcaC family oxidoreductase"/>
    <property type="match status" value="1"/>
</dbReference>
<keyword evidence="5" id="KW-1185">Reference proteome</keyword>
<accession>A0AAD2ENI0</accession>
<dbReference type="InterPro" id="IPR027843">
    <property type="entry name" value="DUF4440"/>
</dbReference>
<evidence type="ECO:0000313" key="5">
    <source>
        <dbReference type="Proteomes" id="UP001190452"/>
    </source>
</evidence>
<dbReference type="EMBL" id="CATVXE010000036">
    <property type="protein sequence ID" value="CAJ0697720.1"/>
    <property type="molecule type" value="Genomic_DNA"/>
</dbReference>
<dbReference type="InterPro" id="IPR011944">
    <property type="entry name" value="Steroid_delta5-4_isomerase"/>
</dbReference>
<reference evidence="2 5" key="1">
    <citation type="submission" date="2023-07" db="EMBL/GenBank/DDBJ databases">
        <authorList>
            <person name="Peeters C."/>
        </authorList>
    </citation>
    <scope>NUCLEOTIDE SEQUENCE</scope>
    <source>
        <strain evidence="3 5">R-77569</strain>
        <strain evidence="2">R-77591</strain>
    </source>
</reference>
<name>A0AAD2ENI0_9RALS</name>
<dbReference type="SUPFAM" id="SSF54427">
    <property type="entry name" value="NTF2-like"/>
    <property type="match status" value="1"/>
</dbReference>
<evidence type="ECO:0000259" key="1">
    <source>
        <dbReference type="Pfam" id="PF14534"/>
    </source>
</evidence>
<gene>
    <name evidence="3" type="ORF">R77569_04937</name>
    <name evidence="2" type="ORF">R77591_04843</name>
</gene>
<dbReference type="Proteomes" id="UP001190002">
    <property type="component" value="Unassembled WGS sequence"/>
</dbReference>
<evidence type="ECO:0000313" key="2">
    <source>
        <dbReference type="EMBL" id="CAJ0697720.1"/>
    </source>
</evidence>
<proteinExistence type="predicted"/>
<sequence>MPRPTDTRIAMTDDERAIRNVVDTWITASKTGDVATVLSLMTDDAVFMTPGQPPFGKEAFAKMSDGMKDVQVDGTSDIQEVQVFGEVAYLRNFLRISMTMPDGKTVRRSGYTLTILRKGADGKWRLSRDANLVLQ</sequence>
<organism evidence="2 4">
    <name type="scientific">Ralstonia mannitolilytica</name>
    <dbReference type="NCBI Taxonomy" id="105219"/>
    <lineage>
        <taxon>Bacteria</taxon>
        <taxon>Pseudomonadati</taxon>
        <taxon>Pseudomonadota</taxon>
        <taxon>Betaproteobacteria</taxon>
        <taxon>Burkholderiales</taxon>
        <taxon>Burkholderiaceae</taxon>
        <taxon>Ralstonia</taxon>
    </lineage>
</organism>